<evidence type="ECO:0000313" key="4">
    <source>
        <dbReference type="Proteomes" id="UP001610446"/>
    </source>
</evidence>
<organism evidence="3 4">
    <name type="scientific">Aspergillus pseudoustus</name>
    <dbReference type="NCBI Taxonomy" id="1810923"/>
    <lineage>
        <taxon>Eukaryota</taxon>
        <taxon>Fungi</taxon>
        <taxon>Dikarya</taxon>
        <taxon>Ascomycota</taxon>
        <taxon>Pezizomycotina</taxon>
        <taxon>Eurotiomycetes</taxon>
        <taxon>Eurotiomycetidae</taxon>
        <taxon>Eurotiales</taxon>
        <taxon>Aspergillaceae</taxon>
        <taxon>Aspergillus</taxon>
        <taxon>Aspergillus subgen. Nidulantes</taxon>
    </lineage>
</organism>
<keyword evidence="1" id="KW-0560">Oxidoreductase</keyword>
<dbReference type="InterPro" id="IPR042098">
    <property type="entry name" value="TauD-like_sf"/>
</dbReference>
<dbReference type="InterPro" id="IPR003819">
    <property type="entry name" value="TauD/TfdA-like"/>
</dbReference>
<evidence type="ECO:0000259" key="2">
    <source>
        <dbReference type="Pfam" id="PF02668"/>
    </source>
</evidence>
<reference evidence="3 4" key="1">
    <citation type="submission" date="2024-07" db="EMBL/GenBank/DDBJ databases">
        <title>Section-level genome sequencing and comparative genomics of Aspergillus sections Usti and Cavernicolus.</title>
        <authorList>
            <consortium name="Lawrence Berkeley National Laboratory"/>
            <person name="Nybo J.L."/>
            <person name="Vesth T.C."/>
            <person name="Theobald S."/>
            <person name="Frisvad J.C."/>
            <person name="Larsen T.O."/>
            <person name="Kjaerboelling I."/>
            <person name="Rothschild-Mancinelli K."/>
            <person name="Lyhne E.K."/>
            <person name="Kogle M.E."/>
            <person name="Barry K."/>
            <person name="Clum A."/>
            <person name="Na H."/>
            <person name="Ledsgaard L."/>
            <person name="Lin J."/>
            <person name="Lipzen A."/>
            <person name="Kuo A."/>
            <person name="Riley R."/>
            <person name="Mondo S."/>
            <person name="Labutti K."/>
            <person name="Haridas S."/>
            <person name="Pangalinan J."/>
            <person name="Salamov A.A."/>
            <person name="Simmons B.A."/>
            <person name="Magnuson J.K."/>
            <person name="Chen J."/>
            <person name="Drula E."/>
            <person name="Henrissat B."/>
            <person name="Wiebenga A."/>
            <person name="Lubbers R.J."/>
            <person name="Gomes A.C."/>
            <person name="Makela M.R."/>
            <person name="Stajich J."/>
            <person name="Grigoriev I.V."/>
            <person name="Mortensen U.H."/>
            <person name="De Vries R.P."/>
            <person name="Baker S.E."/>
            <person name="Andersen M.R."/>
        </authorList>
    </citation>
    <scope>NUCLEOTIDE SEQUENCE [LARGE SCALE GENOMIC DNA]</scope>
    <source>
        <strain evidence="3 4">CBS 123904</strain>
    </source>
</reference>
<dbReference type="SUPFAM" id="SSF51197">
    <property type="entry name" value="Clavaminate synthase-like"/>
    <property type="match status" value="1"/>
</dbReference>
<evidence type="ECO:0000256" key="1">
    <source>
        <dbReference type="ARBA" id="ARBA00023002"/>
    </source>
</evidence>
<feature type="domain" description="TauD/TfdA-like" evidence="2">
    <location>
        <begin position="35"/>
        <end position="275"/>
    </location>
</feature>
<name>A0ABR4IQR3_9EURO</name>
<comment type="caution">
    <text evidence="3">The sequence shown here is derived from an EMBL/GenBank/DDBJ whole genome shotgun (WGS) entry which is preliminary data.</text>
</comment>
<dbReference type="Gene3D" id="3.60.130.10">
    <property type="entry name" value="Clavaminate synthase-like"/>
    <property type="match status" value="1"/>
</dbReference>
<accession>A0ABR4IQR3</accession>
<keyword evidence="4" id="KW-1185">Reference proteome</keyword>
<dbReference type="Pfam" id="PF02668">
    <property type="entry name" value="TauD"/>
    <property type="match status" value="1"/>
</dbReference>
<sequence>MSPPQQQATCQAHVHTATHIPGITAPSISYSNDQCHVSTIHDILQDTGVLRIRLEFEDDECLYLRGLLRSLHTRHGHNLPLHHSTHRGWFWNIKPSQADFQRPKHQARSETMDEFPWHTDCSYEGSPPRFFALQVIHPDQFDGGILSLLKFDKVLAMLSRETVAALARPEYRILVPPEFRKAQNPDGSIIGCLLALESRQLAFRYREDITQSLTRDAELALEELRAILLEPHLLSGVMHLTSEILPRGSILLIDNRLWLHRRTEIKDPNRHLKRVRWDGKPFSVS</sequence>
<dbReference type="Proteomes" id="UP001610446">
    <property type="component" value="Unassembled WGS sequence"/>
</dbReference>
<dbReference type="EMBL" id="JBFXLU010000315">
    <property type="protein sequence ID" value="KAL2830107.1"/>
    <property type="molecule type" value="Genomic_DNA"/>
</dbReference>
<protein>
    <recommendedName>
        <fullName evidence="2">TauD/TfdA-like domain-containing protein</fullName>
    </recommendedName>
</protein>
<gene>
    <name evidence="3" type="ORF">BJY01DRAFT_261026</name>
</gene>
<evidence type="ECO:0000313" key="3">
    <source>
        <dbReference type="EMBL" id="KAL2830107.1"/>
    </source>
</evidence>
<proteinExistence type="predicted"/>